<dbReference type="GeneID" id="9949145"/>
<gene>
    <name evidence="2" type="ORF">LOAG_11690</name>
</gene>
<dbReference type="RefSeq" id="XP_003147254.2">
    <property type="nucleotide sequence ID" value="XM_003147206.2"/>
</dbReference>
<reference evidence="2" key="1">
    <citation type="submission" date="2012-04" db="EMBL/GenBank/DDBJ databases">
        <title>The Genome Sequence of Loa loa.</title>
        <authorList>
            <consortium name="The Broad Institute Genome Sequencing Platform"/>
            <consortium name="Broad Institute Genome Sequencing Center for Infectious Disease"/>
            <person name="Nutman T.B."/>
            <person name="Fink D.L."/>
            <person name="Russ C."/>
            <person name="Young S."/>
            <person name="Zeng Q."/>
            <person name="Gargeya S."/>
            <person name="Alvarado L."/>
            <person name="Berlin A."/>
            <person name="Chapman S.B."/>
            <person name="Chen Z."/>
            <person name="Freedman E."/>
            <person name="Gellesch M."/>
            <person name="Goldberg J."/>
            <person name="Griggs A."/>
            <person name="Gujja S."/>
            <person name="Heilman E.R."/>
            <person name="Heiman D."/>
            <person name="Howarth C."/>
            <person name="Mehta T."/>
            <person name="Neiman D."/>
            <person name="Pearson M."/>
            <person name="Roberts A."/>
            <person name="Saif S."/>
            <person name="Shea T."/>
            <person name="Shenoy N."/>
            <person name="Sisk P."/>
            <person name="Stolte C."/>
            <person name="Sykes S."/>
            <person name="White J."/>
            <person name="Yandava C."/>
            <person name="Haas B."/>
            <person name="Henn M.R."/>
            <person name="Nusbaum C."/>
            <person name="Birren B."/>
        </authorList>
    </citation>
    <scope>NUCLEOTIDE SEQUENCE [LARGE SCALE GENOMIC DNA]</scope>
</reference>
<evidence type="ECO:0000313" key="2">
    <source>
        <dbReference type="EMBL" id="EFO16815.2"/>
    </source>
</evidence>
<feature type="transmembrane region" description="Helical" evidence="1">
    <location>
        <begin position="6"/>
        <end position="25"/>
    </location>
</feature>
<sequence>MFQHVSANLCTSLGFGVCLCLFVFVRPRQRMTVGRTQAGGDGDQLWLGHLFQGPLRMEQAVLSMEKAA</sequence>
<organism evidence="2">
    <name type="scientific">Loa loa</name>
    <name type="common">Eye worm</name>
    <name type="synonym">Filaria loa</name>
    <dbReference type="NCBI Taxonomy" id="7209"/>
    <lineage>
        <taxon>Eukaryota</taxon>
        <taxon>Metazoa</taxon>
        <taxon>Ecdysozoa</taxon>
        <taxon>Nematoda</taxon>
        <taxon>Chromadorea</taxon>
        <taxon>Rhabditida</taxon>
        <taxon>Spirurina</taxon>
        <taxon>Spiruromorpha</taxon>
        <taxon>Filarioidea</taxon>
        <taxon>Onchocercidae</taxon>
        <taxon>Loa</taxon>
    </lineage>
</organism>
<evidence type="ECO:0000256" key="1">
    <source>
        <dbReference type="SAM" id="Phobius"/>
    </source>
</evidence>
<keyword evidence="1" id="KW-0812">Transmembrane</keyword>
<name>A0A1S0TML4_LOALO</name>
<protein>
    <submittedName>
        <fullName evidence="2">Uncharacterized protein</fullName>
    </submittedName>
</protein>
<dbReference type="EMBL" id="JH712076">
    <property type="protein sequence ID" value="EFO16815.2"/>
    <property type="molecule type" value="Genomic_DNA"/>
</dbReference>
<proteinExistence type="predicted"/>
<dbReference type="CTD" id="9949145"/>
<dbReference type="AlphaFoldDB" id="A0A1S0TML4"/>
<dbReference type="InParanoid" id="A0A1S0TML4"/>
<accession>A0A1S0TML4</accession>
<dbReference type="KEGG" id="loa:LOAG_11690"/>
<keyword evidence="1" id="KW-1133">Transmembrane helix</keyword>
<keyword evidence="1" id="KW-0472">Membrane</keyword>